<dbReference type="GO" id="GO:0003677">
    <property type="term" value="F:DNA binding"/>
    <property type="evidence" value="ECO:0007669"/>
    <property type="project" value="UniProtKB-KW"/>
</dbReference>
<dbReference type="SMART" id="SM00895">
    <property type="entry name" value="FCD"/>
    <property type="match status" value="1"/>
</dbReference>
<dbReference type="Proteomes" id="UP000198860">
    <property type="component" value="Unassembled WGS sequence"/>
</dbReference>
<evidence type="ECO:0000256" key="3">
    <source>
        <dbReference type="ARBA" id="ARBA00023163"/>
    </source>
</evidence>
<dbReference type="PROSITE" id="PS50949">
    <property type="entry name" value="HTH_GNTR"/>
    <property type="match status" value="1"/>
</dbReference>
<evidence type="ECO:0000313" key="6">
    <source>
        <dbReference type="Proteomes" id="UP000198860"/>
    </source>
</evidence>
<dbReference type="InterPro" id="IPR036390">
    <property type="entry name" value="WH_DNA-bd_sf"/>
</dbReference>
<sequence length="244" mass="28678">MKDSNEFLYPLQWLSKASAGERVACELRMRIISGTVESGSILSENRLASEFSVSRSPVRDALKALASENLIRLERMGARVLDITEKEIQEMYDVRLLIESFVFERLVHMETEELVKDLSKIFEMMKIAIQYKDADEFSKQDLEFHDTIIRSIGHSHIQMIWNNLKPTLESLVLLSMRYRFEEMYGDFERIIENHELYIEAIRKKDRDLMVQSLHQNFDDVAKGRVEELWMAQETFTKGVEKEDD</sequence>
<dbReference type="RefSeq" id="WP_089651005.1">
    <property type="nucleotide sequence ID" value="NZ_FNIZ01000002.1"/>
</dbReference>
<dbReference type="Gene3D" id="1.20.120.530">
    <property type="entry name" value="GntR ligand-binding domain-like"/>
    <property type="match status" value="1"/>
</dbReference>
<dbReference type="InterPro" id="IPR000524">
    <property type="entry name" value="Tscrpt_reg_HTH_GntR"/>
</dbReference>
<evidence type="ECO:0000256" key="1">
    <source>
        <dbReference type="ARBA" id="ARBA00023015"/>
    </source>
</evidence>
<dbReference type="PANTHER" id="PTHR43537">
    <property type="entry name" value="TRANSCRIPTIONAL REGULATOR, GNTR FAMILY"/>
    <property type="match status" value="1"/>
</dbReference>
<feature type="domain" description="HTH gntR-type" evidence="4">
    <location>
        <begin position="17"/>
        <end position="83"/>
    </location>
</feature>
<dbReference type="EMBL" id="FNIZ01000002">
    <property type="protein sequence ID" value="SDO02448.1"/>
    <property type="molecule type" value="Genomic_DNA"/>
</dbReference>
<dbReference type="AlphaFoldDB" id="A0A1H0G6D5"/>
<dbReference type="OrthoDB" id="368257at2"/>
<evidence type="ECO:0000259" key="4">
    <source>
        <dbReference type="PROSITE" id="PS50949"/>
    </source>
</evidence>
<keyword evidence="3" id="KW-0804">Transcription</keyword>
<reference evidence="6" key="1">
    <citation type="submission" date="2016-10" db="EMBL/GenBank/DDBJ databases">
        <authorList>
            <person name="Varghese N."/>
            <person name="Submissions S."/>
        </authorList>
    </citation>
    <scope>NUCLEOTIDE SEQUENCE [LARGE SCALE GENOMIC DNA]</scope>
    <source>
        <strain evidence="6">CGMCC 1.3703</strain>
    </source>
</reference>
<keyword evidence="6" id="KW-1185">Reference proteome</keyword>
<dbReference type="InterPro" id="IPR036388">
    <property type="entry name" value="WH-like_DNA-bd_sf"/>
</dbReference>
<dbReference type="STRING" id="240303.SAMN05421677_102235"/>
<dbReference type="SUPFAM" id="SSF48008">
    <property type="entry name" value="GntR ligand-binding domain-like"/>
    <property type="match status" value="1"/>
</dbReference>
<name>A0A1H0G6D5_HALAD</name>
<accession>A0A1H0G6D5</accession>
<keyword evidence="1" id="KW-0805">Transcription regulation</keyword>
<dbReference type="Gene3D" id="1.10.10.10">
    <property type="entry name" value="Winged helix-like DNA-binding domain superfamily/Winged helix DNA-binding domain"/>
    <property type="match status" value="1"/>
</dbReference>
<evidence type="ECO:0000313" key="5">
    <source>
        <dbReference type="EMBL" id="SDO02448.1"/>
    </source>
</evidence>
<protein>
    <submittedName>
        <fullName evidence="5">GntR family transcriptional regulator, gluconate operon transcriptional repressor</fullName>
    </submittedName>
</protein>
<evidence type="ECO:0000256" key="2">
    <source>
        <dbReference type="ARBA" id="ARBA00023125"/>
    </source>
</evidence>
<dbReference type="SUPFAM" id="SSF46785">
    <property type="entry name" value="Winged helix' DNA-binding domain"/>
    <property type="match status" value="1"/>
</dbReference>
<dbReference type="SMART" id="SM00345">
    <property type="entry name" value="HTH_GNTR"/>
    <property type="match status" value="1"/>
</dbReference>
<dbReference type="PANTHER" id="PTHR43537:SF24">
    <property type="entry name" value="GLUCONATE OPERON TRANSCRIPTIONAL REPRESSOR"/>
    <property type="match status" value="1"/>
</dbReference>
<dbReference type="GO" id="GO:0003700">
    <property type="term" value="F:DNA-binding transcription factor activity"/>
    <property type="evidence" value="ECO:0007669"/>
    <property type="project" value="InterPro"/>
</dbReference>
<dbReference type="InterPro" id="IPR008920">
    <property type="entry name" value="TF_FadR/GntR_C"/>
</dbReference>
<dbReference type="Pfam" id="PF07729">
    <property type="entry name" value="FCD"/>
    <property type="match status" value="1"/>
</dbReference>
<gene>
    <name evidence="5" type="ORF">SAMN05421677_102235</name>
</gene>
<dbReference type="InterPro" id="IPR011711">
    <property type="entry name" value="GntR_C"/>
</dbReference>
<organism evidence="5 6">
    <name type="scientific">Halobacillus aidingensis</name>
    <dbReference type="NCBI Taxonomy" id="240303"/>
    <lineage>
        <taxon>Bacteria</taxon>
        <taxon>Bacillati</taxon>
        <taxon>Bacillota</taxon>
        <taxon>Bacilli</taxon>
        <taxon>Bacillales</taxon>
        <taxon>Bacillaceae</taxon>
        <taxon>Halobacillus</taxon>
    </lineage>
</organism>
<dbReference type="Pfam" id="PF00392">
    <property type="entry name" value="GntR"/>
    <property type="match status" value="1"/>
</dbReference>
<dbReference type="PRINTS" id="PR00035">
    <property type="entry name" value="HTHGNTR"/>
</dbReference>
<proteinExistence type="predicted"/>
<keyword evidence="2" id="KW-0238">DNA-binding</keyword>